<dbReference type="Gene3D" id="2.60.40.10">
    <property type="entry name" value="Immunoglobulins"/>
    <property type="match status" value="1"/>
</dbReference>
<dbReference type="AlphaFoldDB" id="A0A917TDE4"/>
<keyword evidence="10" id="KW-1185">Reference proteome</keyword>
<feature type="chain" id="PRO_5036906937" description="alpha-L-rhamnosidase" evidence="4">
    <location>
        <begin position="32"/>
        <end position="1225"/>
    </location>
</feature>
<evidence type="ECO:0000313" key="10">
    <source>
        <dbReference type="Proteomes" id="UP000642070"/>
    </source>
</evidence>
<dbReference type="InterPro" id="IPR035398">
    <property type="entry name" value="Bac_rhamnosid_C"/>
</dbReference>
<evidence type="ECO:0000259" key="8">
    <source>
        <dbReference type="Pfam" id="PF17390"/>
    </source>
</evidence>
<dbReference type="InterPro" id="IPR008902">
    <property type="entry name" value="Rhamnosid_concanavalin"/>
</dbReference>
<dbReference type="SUPFAM" id="SSF48208">
    <property type="entry name" value="Six-hairpin glycosidases"/>
    <property type="match status" value="1"/>
</dbReference>
<accession>A0A917TDE4</accession>
<evidence type="ECO:0000259" key="5">
    <source>
        <dbReference type="Pfam" id="PF05592"/>
    </source>
</evidence>
<feature type="domain" description="Bacterial alpha-L-rhamnosidase N-terminal" evidence="6">
    <location>
        <begin position="506"/>
        <end position="674"/>
    </location>
</feature>
<protein>
    <recommendedName>
        <fullName evidence="2">alpha-L-rhamnosidase</fullName>
        <ecNumber evidence="2">3.2.1.40</ecNumber>
    </recommendedName>
</protein>
<dbReference type="InterPro" id="IPR016007">
    <property type="entry name" value="Alpha_rhamnosid"/>
</dbReference>
<dbReference type="InterPro" id="IPR008928">
    <property type="entry name" value="6-hairpin_glycosidase_sf"/>
</dbReference>
<evidence type="ECO:0000256" key="2">
    <source>
        <dbReference type="ARBA" id="ARBA00012652"/>
    </source>
</evidence>
<keyword evidence="4" id="KW-0732">Signal</keyword>
<dbReference type="Pfam" id="PF17389">
    <property type="entry name" value="Bac_rhamnosid6H"/>
    <property type="match status" value="1"/>
</dbReference>
<evidence type="ECO:0000259" key="7">
    <source>
        <dbReference type="Pfam" id="PF17389"/>
    </source>
</evidence>
<dbReference type="RefSeq" id="WP_190249439.1">
    <property type="nucleotide sequence ID" value="NZ_BMPI01000007.1"/>
</dbReference>
<organism evidence="9 10">
    <name type="scientific">Dactylosporangium sucinum</name>
    <dbReference type="NCBI Taxonomy" id="1424081"/>
    <lineage>
        <taxon>Bacteria</taxon>
        <taxon>Bacillati</taxon>
        <taxon>Actinomycetota</taxon>
        <taxon>Actinomycetes</taxon>
        <taxon>Micromonosporales</taxon>
        <taxon>Micromonosporaceae</taxon>
        <taxon>Dactylosporangium</taxon>
    </lineage>
</organism>
<dbReference type="EMBL" id="BMPI01000007">
    <property type="protein sequence ID" value="GGM18579.1"/>
    <property type="molecule type" value="Genomic_DNA"/>
</dbReference>
<keyword evidence="3" id="KW-0378">Hydrolase</keyword>
<evidence type="ECO:0000256" key="3">
    <source>
        <dbReference type="ARBA" id="ARBA00022801"/>
    </source>
</evidence>
<dbReference type="InterPro" id="IPR013737">
    <property type="entry name" value="Bac_rhamnosid_N"/>
</dbReference>
<evidence type="ECO:0000259" key="6">
    <source>
        <dbReference type="Pfam" id="PF08531"/>
    </source>
</evidence>
<dbReference type="InterPro" id="IPR013783">
    <property type="entry name" value="Ig-like_fold"/>
</dbReference>
<dbReference type="Gene3D" id="2.60.120.260">
    <property type="entry name" value="Galactose-binding domain-like"/>
    <property type="match status" value="4"/>
</dbReference>
<feature type="domain" description="Alpha-L-rhamnosidase C-terminal" evidence="8">
    <location>
        <begin position="1128"/>
        <end position="1195"/>
    </location>
</feature>
<dbReference type="Pfam" id="PF25788">
    <property type="entry name" value="Ig_Rha78A_N"/>
    <property type="match status" value="1"/>
</dbReference>
<evidence type="ECO:0000313" key="9">
    <source>
        <dbReference type="EMBL" id="GGM18579.1"/>
    </source>
</evidence>
<dbReference type="Gene3D" id="1.50.10.10">
    <property type="match status" value="1"/>
</dbReference>
<dbReference type="Proteomes" id="UP000642070">
    <property type="component" value="Unassembled WGS sequence"/>
</dbReference>
<dbReference type="PANTHER" id="PTHR33307:SF6">
    <property type="entry name" value="ALPHA-RHAMNOSIDASE (EUROFUNG)-RELATED"/>
    <property type="match status" value="1"/>
</dbReference>
<name>A0A917TDE4_9ACTN</name>
<dbReference type="Pfam" id="PF17390">
    <property type="entry name" value="Bac_rhamnosid_C"/>
    <property type="match status" value="1"/>
</dbReference>
<dbReference type="GO" id="GO:0030596">
    <property type="term" value="F:alpha-L-rhamnosidase activity"/>
    <property type="evidence" value="ECO:0007669"/>
    <property type="project" value="UniProtKB-EC"/>
</dbReference>
<dbReference type="InterPro" id="IPR012341">
    <property type="entry name" value="6hp_glycosidase-like_sf"/>
</dbReference>
<dbReference type="Gene3D" id="2.60.420.10">
    <property type="entry name" value="Maltose phosphorylase, domain 3"/>
    <property type="match status" value="1"/>
</dbReference>
<dbReference type="EC" id="3.2.1.40" evidence="2"/>
<reference evidence="9" key="1">
    <citation type="journal article" date="2014" name="Int. J. Syst. Evol. Microbiol.">
        <title>Complete genome sequence of Corynebacterium casei LMG S-19264T (=DSM 44701T), isolated from a smear-ripened cheese.</title>
        <authorList>
            <consortium name="US DOE Joint Genome Institute (JGI-PGF)"/>
            <person name="Walter F."/>
            <person name="Albersmeier A."/>
            <person name="Kalinowski J."/>
            <person name="Ruckert C."/>
        </authorList>
    </citation>
    <scope>NUCLEOTIDE SEQUENCE</scope>
    <source>
        <strain evidence="9">JCM 19831</strain>
    </source>
</reference>
<dbReference type="InterPro" id="IPR035396">
    <property type="entry name" value="Bac_rhamnosid6H"/>
</dbReference>
<feature type="domain" description="Alpha-L-rhamnosidase six-hairpin glycosidase" evidence="7">
    <location>
        <begin position="792"/>
        <end position="1126"/>
    </location>
</feature>
<dbReference type="InterPro" id="IPR008979">
    <property type="entry name" value="Galactose-bd-like_sf"/>
</dbReference>
<dbReference type="Pfam" id="PF05592">
    <property type="entry name" value="Bac_rhamnosid"/>
    <property type="match status" value="1"/>
</dbReference>
<feature type="signal peptide" evidence="4">
    <location>
        <begin position="1"/>
        <end position="31"/>
    </location>
</feature>
<dbReference type="PANTHER" id="PTHR33307">
    <property type="entry name" value="ALPHA-RHAMNOSIDASE (EUROFUNG)"/>
    <property type="match status" value="1"/>
</dbReference>
<comment type="catalytic activity">
    <reaction evidence="1">
        <text>Hydrolysis of terminal non-reducing alpha-L-rhamnose residues in alpha-L-rhamnosides.</text>
        <dbReference type="EC" id="3.2.1.40"/>
    </reaction>
</comment>
<feature type="domain" description="Alpha-L-rhamnosidase concanavalin-like" evidence="5">
    <location>
        <begin position="686"/>
        <end position="784"/>
    </location>
</feature>
<dbReference type="SUPFAM" id="SSF49785">
    <property type="entry name" value="Galactose-binding domain-like"/>
    <property type="match status" value="2"/>
</dbReference>
<comment type="caution">
    <text evidence="9">The sequence shown here is derived from an EMBL/GenBank/DDBJ whole genome shotgun (WGS) entry which is preliminary data.</text>
</comment>
<proteinExistence type="predicted"/>
<dbReference type="GO" id="GO:0005975">
    <property type="term" value="P:carbohydrate metabolic process"/>
    <property type="evidence" value="ECO:0007669"/>
    <property type="project" value="InterPro"/>
</dbReference>
<gene>
    <name evidence="9" type="ORF">GCM10007977_019890</name>
</gene>
<dbReference type="Pfam" id="PF08531">
    <property type="entry name" value="Bac_rhamnosid_N"/>
    <property type="match status" value="1"/>
</dbReference>
<sequence>MPLQPRRALVAATVGTLVAALLVVPPSPAVAAAPVSLSGAHWIWYPEGDPRTSVPADVRYFRRTFTAPAGAVSEAQLVLTGDDTVDVWLNGKPLAGSPRVADSWHNAVYVDLQSSLAGGTNTIAVAARNSTAGPAGVLGRLRVVAAGGTVDLVTDASWKAGLSVPSGWEQPGFGDGGWPAARDSGAYGISPWNSDVVAPNPDAASPLGVSSATVEHRANPLGVDAAQPRFGWKLASSAAGQRQAGYEISVSSTSANAGDVWASGRVASDRQVDVGYAGPALVSLKRYYWRVRVWDTQGRASAWSATQFFEMGLRAPATEWTADFVGQPATGADLAGATWIWYPEGDPAAGVPISTRYFRRTFSLATAPGNAQLVVTGDDTADVWVNGVQVSSSPRVYQSWQQAAVVDLRGRLTAGTNTIAIATENTTQSPAGMIAKLTVAGAATVTTDASWKAFQSAPSGWNQPGFNDGSWPAARAVATYGSGPWGSNVVVAKAAPLVRKAFTVNKPVASARLLTTALGLHETRLNGAKVGTDVLAPGWTDYTKRLQYKVHDVTAQLRQGENALGAWLGNGWYSGSLGFAGSQRYGTQPWYSAVLLITFGDGTTTIVRTDNTWKVATGPIRADDLYNGETYDARLTVAGWDAPGFDDAAWPAVQVRSGAKPNLVSQVDNGVTVQQEFRPVSVTQPQAGVWVFDLGQNFTGWNRVALSGPAGTTVTVRHAEVLNPDGTIYTTNLRGAQATDRFTLAGTGGTETYEPRFTVHGYRYVELTGLPAGFTPTASTVTGRAAWTSGNQSGSLSTSNALVNQLQHNILWGERSNMLSIPTDCPQRDERLGWTGDIAIFAGTATFNVDVQAFLDKYSDDLVDAQRGDGAFTDVAPGVCCGAGTAGWGDAGVIVPYTLWQRYGDTRVIDEHFAAMARWVDYLRSTSGADLIRNQPTYGDWLNVNDNTAQDVISTAFFAWSARLVSRMAAATGRTSEATSYGQLADQVATAFTNRFVAADGTVSGNTQTGYVLALAFGLLPANRVQAAADRLAARVAAAGGHLTVGFLGVENLLPVLAANGHAATAYQILLQPGFPGWGYMNSRGATTIWERWDGIRTDGSFNDPGMNSFNHYGLGSVGDFLYRQVGGLSPASPGYASLLVAPVVGGGLTSASSSYETPYGRAVSDWSVSAGTVTLRVTVPPGAFATVKVPTSQPGSVLAPAPAVPMGGGTYYVGSGTHTFTAPA</sequence>
<evidence type="ECO:0000256" key="1">
    <source>
        <dbReference type="ARBA" id="ARBA00001445"/>
    </source>
</evidence>
<reference evidence="9" key="2">
    <citation type="submission" date="2020-09" db="EMBL/GenBank/DDBJ databases">
        <authorList>
            <person name="Sun Q."/>
            <person name="Ohkuma M."/>
        </authorList>
    </citation>
    <scope>NUCLEOTIDE SEQUENCE</scope>
    <source>
        <strain evidence="9">JCM 19831</strain>
    </source>
</reference>
<evidence type="ECO:0000256" key="4">
    <source>
        <dbReference type="SAM" id="SignalP"/>
    </source>
</evidence>